<dbReference type="AlphaFoldDB" id="A0A1J1HM78"/>
<gene>
    <name evidence="1" type="ORF">CLUMA_CG002225</name>
</gene>
<dbReference type="Proteomes" id="UP000183832">
    <property type="component" value="Unassembled WGS sequence"/>
</dbReference>
<name>A0A1J1HM78_9DIPT</name>
<organism evidence="1 2">
    <name type="scientific">Clunio marinus</name>
    <dbReference type="NCBI Taxonomy" id="568069"/>
    <lineage>
        <taxon>Eukaryota</taxon>
        <taxon>Metazoa</taxon>
        <taxon>Ecdysozoa</taxon>
        <taxon>Arthropoda</taxon>
        <taxon>Hexapoda</taxon>
        <taxon>Insecta</taxon>
        <taxon>Pterygota</taxon>
        <taxon>Neoptera</taxon>
        <taxon>Endopterygota</taxon>
        <taxon>Diptera</taxon>
        <taxon>Nematocera</taxon>
        <taxon>Chironomoidea</taxon>
        <taxon>Chironomidae</taxon>
        <taxon>Clunio</taxon>
    </lineage>
</organism>
<dbReference type="EMBL" id="CVRI01000008">
    <property type="protein sequence ID" value="CRK88508.1"/>
    <property type="molecule type" value="Genomic_DNA"/>
</dbReference>
<sequence>MVELFKCIFCFKAFRQIIFTVTIVNGGSGETVSPFCFTGARAPCGTVECPPGTTKFVLEDLSCCCTP</sequence>
<accession>A0A1J1HM78</accession>
<evidence type="ECO:0000313" key="1">
    <source>
        <dbReference type="EMBL" id="CRK88508.1"/>
    </source>
</evidence>
<proteinExistence type="predicted"/>
<protein>
    <submittedName>
        <fullName evidence="1">CLUMA_CG002225, isoform A</fullName>
    </submittedName>
</protein>
<keyword evidence="2" id="KW-1185">Reference proteome</keyword>
<evidence type="ECO:0000313" key="2">
    <source>
        <dbReference type="Proteomes" id="UP000183832"/>
    </source>
</evidence>
<reference evidence="1 2" key="1">
    <citation type="submission" date="2015-04" db="EMBL/GenBank/DDBJ databases">
        <authorList>
            <person name="Syromyatnikov M.Y."/>
            <person name="Popov V.N."/>
        </authorList>
    </citation>
    <scope>NUCLEOTIDE SEQUENCE [LARGE SCALE GENOMIC DNA]</scope>
</reference>